<evidence type="ECO:0000313" key="3">
    <source>
        <dbReference type="Proteomes" id="UP000050424"/>
    </source>
</evidence>
<keyword evidence="3" id="KW-1185">Reference proteome</keyword>
<dbReference type="EMBL" id="LKCW01000198">
    <property type="protein sequence ID" value="KPM36584.1"/>
    <property type="molecule type" value="Genomic_DNA"/>
</dbReference>
<evidence type="ECO:0000313" key="2">
    <source>
        <dbReference type="EMBL" id="KPM36584.1"/>
    </source>
</evidence>
<dbReference type="InterPro" id="IPR053221">
    <property type="entry name" value="Burnettramic_acid_biosynth"/>
</dbReference>
<accession>A0A0P7BBC0</accession>
<evidence type="ECO:0000256" key="1">
    <source>
        <dbReference type="SAM" id="MobiDB-lite"/>
    </source>
</evidence>
<name>A0A0P7BBC0_9HYPO</name>
<comment type="caution">
    <text evidence="2">The sequence shown here is derived from an EMBL/GenBank/DDBJ whole genome shotgun (WGS) entry which is preliminary data.</text>
</comment>
<proteinExistence type="predicted"/>
<dbReference type="PANTHER" id="PTHR38887">
    <property type="entry name" value="CHROMOSOME 21, WHOLE GENOME SHOTGUN SEQUENCE"/>
    <property type="match status" value="1"/>
</dbReference>
<feature type="region of interest" description="Disordered" evidence="1">
    <location>
        <begin position="35"/>
        <end position="76"/>
    </location>
</feature>
<dbReference type="OrthoDB" id="3433125at2759"/>
<gene>
    <name evidence="2" type="ORF">AK830_g9993</name>
</gene>
<sequence length="502" mass="55130">MRNGGLLEPIKRYVVKGVAGGIGLASESYTAYQEGRNTAPKTDGTDEAPLEPSNNDQQENNHEHKEREPLVHSEEVVRDEEALWELDAAQDEILPPRALEQDTEFPIDEEVAQRRVNDLEKSLAQRYPPPIYNEARPKLPVPVILPQRRPKTRQRGFIQAYAPVLDDCNIPKDMFLDFLETFHKSSQASPWFTAVNMAAGTLTLIPHVPMIVGIALQASIMVAENIQGRTRTNSFLDKANTDFFRPRGLFCLILTYNPDAAEIEKQSSMSLTIATSLNPSGMGKITHKLRSSSGEVEFPESAPLVFPALDDLDDQQSQEAKTKKVNISGARQYVDEYYDKRAQALFSAEHPDSTLAQVPQPTFTSRYADPNHPASSGSFRSLVTGGYINPPPMTRRSFGGLGGRRQGGLPGGFRGFGGLGGGDNTEDDEIHRAGARGGFARGQARGGLLGNAGGFVKKALKKNVLYLMVVNMPSDEELADAMAEIEQQKKSGFKLPSICTKF</sequence>
<organism evidence="2 3">
    <name type="scientific">Neonectria ditissima</name>
    <dbReference type="NCBI Taxonomy" id="78410"/>
    <lineage>
        <taxon>Eukaryota</taxon>
        <taxon>Fungi</taxon>
        <taxon>Dikarya</taxon>
        <taxon>Ascomycota</taxon>
        <taxon>Pezizomycotina</taxon>
        <taxon>Sordariomycetes</taxon>
        <taxon>Hypocreomycetidae</taxon>
        <taxon>Hypocreales</taxon>
        <taxon>Nectriaceae</taxon>
        <taxon>Neonectria</taxon>
    </lineage>
</organism>
<dbReference type="PANTHER" id="PTHR38887:SF1">
    <property type="entry name" value="RAS MODIFICATION PROTEIN ERF4"/>
    <property type="match status" value="1"/>
</dbReference>
<feature type="compositionally biased region" description="Basic and acidic residues" evidence="1">
    <location>
        <begin position="59"/>
        <end position="76"/>
    </location>
</feature>
<dbReference type="AlphaFoldDB" id="A0A0P7BBC0"/>
<protein>
    <submittedName>
        <fullName evidence="2">Uncharacterized protein</fullName>
    </submittedName>
</protein>
<dbReference type="Proteomes" id="UP000050424">
    <property type="component" value="Unassembled WGS sequence"/>
</dbReference>
<reference evidence="2 3" key="1">
    <citation type="submission" date="2015-09" db="EMBL/GenBank/DDBJ databases">
        <title>Draft genome of a European isolate of the apple canker pathogen Neonectria ditissima.</title>
        <authorList>
            <person name="Gomez-Cortecero A."/>
            <person name="Harrison R.J."/>
            <person name="Armitage A.D."/>
        </authorList>
    </citation>
    <scope>NUCLEOTIDE SEQUENCE [LARGE SCALE GENOMIC DNA]</scope>
    <source>
        <strain evidence="2 3">R09/05</strain>
    </source>
</reference>